<dbReference type="Gene3D" id="3.40.50.300">
    <property type="entry name" value="P-loop containing nucleotide triphosphate hydrolases"/>
    <property type="match status" value="1"/>
</dbReference>
<dbReference type="AlphaFoldDB" id="K7A460"/>
<gene>
    <name evidence="3" type="ORF">GPAL_3422</name>
</gene>
<sequence length="537" mass="60627">MDILNQYNSDYHQMVQTSLAANNIDKAASICTDGLTKYPSDAQLWSDLSEISIRTGQNKMAINAILKAIDCEPNNVWHVFQLAGCYLHLQVFRPAIRALDSASDLLNVHSNAQQWNKYGELRYMANQLDLAVLAHSNALKIQPDSLSSRNQLAALLRFKGDITGAEKLHREVIELEPNNYQACYSLSQLRRFKASEAPIKLLERCQQQLTSGDNGHIMLHYAIGKIHEDIGNYNQAFDHYSQGAAIKRQQRPYNISQDLGLMKTVVEFSDAQPALHPSPPETHEQTPIFIVGLPRTGTTLVERILASHSKVVSGGELNAFPMALLEAGGKPIAAGLEGLDQNLVKSLTPETLKDLASRYLQLANNYVNEAPSFVDKLPYNFLYCGLILHAFPNAKIVHVNRNPFDAALSNFKMLFDRGYEYSYCLKDTADFIAAYNQLMLQWKSRFPEQIYSIEYEHLVTSQEQQTRKLLAFCELDWDPECLNFHQNNSASQTASASQVREPIYSRSVDLWRKFETQLTPLLDTFAKHGIKPNDNKD</sequence>
<dbReference type="SUPFAM" id="SSF48452">
    <property type="entry name" value="TPR-like"/>
    <property type="match status" value="1"/>
</dbReference>
<accession>K7A460</accession>
<feature type="repeat" description="TPR" evidence="2">
    <location>
        <begin position="112"/>
        <end position="145"/>
    </location>
</feature>
<dbReference type="GO" id="GO:0008476">
    <property type="term" value="F:protein-tyrosine sulfotransferase activity"/>
    <property type="evidence" value="ECO:0007669"/>
    <property type="project" value="InterPro"/>
</dbReference>
<dbReference type="PANTHER" id="PTHR12788:SF10">
    <property type="entry name" value="PROTEIN-TYROSINE SULFOTRANSFERASE"/>
    <property type="match status" value="1"/>
</dbReference>
<comment type="caution">
    <text evidence="3">The sequence shown here is derived from an EMBL/GenBank/DDBJ whole genome shotgun (WGS) entry which is preliminary data.</text>
</comment>
<keyword evidence="2" id="KW-0802">TPR repeat</keyword>
<dbReference type="Gene3D" id="1.25.40.10">
    <property type="entry name" value="Tetratricopeptide repeat domain"/>
    <property type="match status" value="1"/>
</dbReference>
<organism evidence="3 4">
    <name type="scientific">Brumicola pallidula DSM 14239 = ACAM 615</name>
    <dbReference type="NCBI Taxonomy" id="1121922"/>
    <lineage>
        <taxon>Bacteria</taxon>
        <taxon>Pseudomonadati</taxon>
        <taxon>Pseudomonadota</taxon>
        <taxon>Gammaproteobacteria</taxon>
        <taxon>Alteromonadales</taxon>
        <taxon>Alteromonadaceae</taxon>
        <taxon>Brumicola</taxon>
    </lineage>
</organism>
<dbReference type="InterPro" id="IPR026634">
    <property type="entry name" value="TPST-like"/>
</dbReference>
<dbReference type="InterPro" id="IPR027417">
    <property type="entry name" value="P-loop_NTPase"/>
</dbReference>
<dbReference type="Proteomes" id="UP000006251">
    <property type="component" value="Unassembled WGS sequence"/>
</dbReference>
<dbReference type="PANTHER" id="PTHR12788">
    <property type="entry name" value="PROTEIN-TYROSINE SULFOTRANSFERASE 2"/>
    <property type="match status" value="1"/>
</dbReference>
<dbReference type="SUPFAM" id="SSF52540">
    <property type="entry name" value="P-loop containing nucleoside triphosphate hydrolases"/>
    <property type="match status" value="1"/>
</dbReference>
<reference evidence="4" key="1">
    <citation type="journal article" date="2014" name="Environ. Microbiol.">
        <title>Comparative genomics of the marine bacterial genus Glaciecola reveals the high degree of genomic diversity and genomic characteristic for cold adaptation.</title>
        <authorList>
            <person name="Qin Q.L."/>
            <person name="Xie B.B."/>
            <person name="Yu Y."/>
            <person name="Shu Y.L."/>
            <person name="Rong J.C."/>
            <person name="Zhang Y.J."/>
            <person name="Zhao D.L."/>
            <person name="Chen X.L."/>
            <person name="Zhang X.Y."/>
            <person name="Chen B."/>
            <person name="Zhou B.C."/>
            <person name="Zhang Y.Z."/>
        </authorList>
    </citation>
    <scope>NUCLEOTIDE SEQUENCE [LARGE SCALE GENOMIC DNA]</scope>
    <source>
        <strain evidence="4">ACAM 615</strain>
    </source>
</reference>
<keyword evidence="1" id="KW-0808">Transferase</keyword>
<proteinExistence type="predicted"/>
<dbReference type="RefSeq" id="WP_006014119.1">
    <property type="nucleotide sequence ID" value="NZ_AUAV01000008.1"/>
</dbReference>
<dbReference type="OrthoDB" id="9815894at2"/>
<feature type="repeat" description="TPR" evidence="2">
    <location>
        <begin position="42"/>
        <end position="75"/>
    </location>
</feature>
<dbReference type="SMART" id="SM00028">
    <property type="entry name" value="TPR"/>
    <property type="match status" value="4"/>
</dbReference>
<evidence type="ECO:0000313" key="3">
    <source>
        <dbReference type="EMBL" id="GAC30270.1"/>
    </source>
</evidence>
<evidence type="ECO:0000313" key="4">
    <source>
        <dbReference type="Proteomes" id="UP000006251"/>
    </source>
</evidence>
<dbReference type="InterPro" id="IPR019734">
    <property type="entry name" value="TPR_rpt"/>
</dbReference>
<dbReference type="EMBL" id="BAEQ01000054">
    <property type="protein sequence ID" value="GAC30270.1"/>
    <property type="molecule type" value="Genomic_DNA"/>
</dbReference>
<name>K7A460_9ALTE</name>
<evidence type="ECO:0000256" key="1">
    <source>
        <dbReference type="ARBA" id="ARBA00022679"/>
    </source>
</evidence>
<dbReference type="STRING" id="1121922.GCA_000428905_01694"/>
<keyword evidence="4" id="KW-1185">Reference proteome</keyword>
<dbReference type="PROSITE" id="PS50005">
    <property type="entry name" value="TPR"/>
    <property type="match status" value="2"/>
</dbReference>
<dbReference type="Pfam" id="PF13469">
    <property type="entry name" value="Sulfotransfer_3"/>
    <property type="match status" value="1"/>
</dbReference>
<dbReference type="InterPro" id="IPR011990">
    <property type="entry name" value="TPR-like_helical_dom_sf"/>
</dbReference>
<evidence type="ECO:0008006" key="5">
    <source>
        <dbReference type="Google" id="ProtNLM"/>
    </source>
</evidence>
<evidence type="ECO:0000256" key="2">
    <source>
        <dbReference type="PROSITE-ProRule" id="PRU00339"/>
    </source>
</evidence>
<protein>
    <recommendedName>
        <fullName evidence="5">Protein-tyrosine sulfotransferase</fullName>
    </recommendedName>
</protein>